<dbReference type="AlphaFoldDB" id="A0ABD3MQT6"/>
<keyword evidence="3" id="KW-1185">Reference proteome</keyword>
<proteinExistence type="predicted"/>
<accession>A0ABD3MQT6</accession>
<dbReference type="EMBL" id="JALLBG020000108">
    <property type="protein sequence ID" value="KAL3764316.1"/>
    <property type="molecule type" value="Genomic_DNA"/>
</dbReference>
<feature type="compositionally biased region" description="Basic and acidic residues" evidence="1">
    <location>
        <begin position="385"/>
        <end position="411"/>
    </location>
</feature>
<evidence type="ECO:0000313" key="3">
    <source>
        <dbReference type="Proteomes" id="UP001530293"/>
    </source>
</evidence>
<feature type="compositionally biased region" description="Acidic residues" evidence="1">
    <location>
        <begin position="27"/>
        <end position="37"/>
    </location>
</feature>
<feature type="compositionally biased region" description="Basic and acidic residues" evidence="1">
    <location>
        <begin position="1"/>
        <end position="12"/>
    </location>
</feature>
<gene>
    <name evidence="2" type="ORF">ACHAWU_004128</name>
</gene>
<feature type="compositionally biased region" description="Basic and acidic residues" evidence="1">
    <location>
        <begin position="38"/>
        <end position="63"/>
    </location>
</feature>
<feature type="compositionally biased region" description="Gly residues" evidence="1">
    <location>
        <begin position="424"/>
        <end position="438"/>
    </location>
</feature>
<dbReference type="Proteomes" id="UP001530293">
    <property type="component" value="Unassembled WGS sequence"/>
</dbReference>
<protein>
    <submittedName>
        <fullName evidence="2">Uncharacterized protein</fullName>
    </submittedName>
</protein>
<feature type="compositionally biased region" description="Basic residues" evidence="1">
    <location>
        <begin position="13"/>
        <end position="24"/>
    </location>
</feature>
<evidence type="ECO:0000256" key="1">
    <source>
        <dbReference type="SAM" id="MobiDB-lite"/>
    </source>
</evidence>
<feature type="compositionally biased region" description="Basic residues" evidence="1">
    <location>
        <begin position="161"/>
        <end position="174"/>
    </location>
</feature>
<organism evidence="2 3">
    <name type="scientific">Discostella pseudostelligera</name>
    <dbReference type="NCBI Taxonomy" id="259834"/>
    <lineage>
        <taxon>Eukaryota</taxon>
        <taxon>Sar</taxon>
        <taxon>Stramenopiles</taxon>
        <taxon>Ochrophyta</taxon>
        <taxon>Bacillariophyta</taxon>
        <taxon>Coscinodiscophyceae</taxon>
        <taxon>Thalassiosirophycidae</taxon>
        <taxon>Stephanodiscales</taxon>
        <taxon>Stephanodiscaceae</taxon>
        <taxon>Discostella</taxon>
    </lineage>
</organism>
<feature type="region of interest" description="Disordered" evidence="1">
    <location>
        <begin position="326"/>
        <end position="361"/>
    </location>
</feature>
<sequence>MSSSKEDGAAKRRGDHHHRHRRRHRDDEEDDAAADDDAGSRLTEKEEQLYAKAKEFLKRKEVENDNDLEEEARRRRHHHRHHSRKHHDHDRHRHRADEKGKGHRHRHSRRSDEDEDDDSSEDRNSHRHRKEHKKKHKRSRHHHHSRRRDDDNDDDDDKGGNSRHHKKMKQKHTHYTGDEAFKNKASPIDTAFQQQLFPLGNILRKPPSDDKKLDAESDYFSHNVHLRLYLFRRYRIYFEDLTSSESHCAFTEFTKLYNSGMLEEAYYTTLPQEAIDQCSRTKHKWKFRTNQLEEQSLELVRAGVKKQTEYSSATTPSAATTVGISATMREVAPTSQGNTTTNNREQHVDHAQTSASRRHTDRAHMERIKLANEEIHGVQSGKADTGWERMREKKMERSEKLHGAHRDRESEGWELNDDDIYGTSAGGGGKRRGGGGGDVSFEEALAKERQYRERKEAETIARREGLLEKEAERQKKMFEALGLSGLMKPGEKITIAPRNDGHR</sequence>
<feature type="compositionally biased region" description="Polar residues" evidence="1">
    <location>
        <begin position="333"/>
        <end position="343"/>
    </location>
</feature>
<dbReference type="PANTHER" id="PTHR34117">
    <property type="entry name" value="STYLE CELL-CYCLE INHIBITOR 1"/>
    <property type="match status" value="1"/>
</dbReference>
<reference evidence="2 3" key="1">
    <citation type="submission" date="2024-10" db="EMBL/GenBank/DDBJ databases">
        <title>Updated reference genomes for cyclostephanoid diatoms.</title>
        <authorList>
            <person name="Roberts W.R."/>
            <person name="Alverson A.J."/>
        </authorList>
    </citation>
    <scope>NUCLEOTIDE SEQUENCE [LARGE SCALE GENOMIC DNA]</scope>
    <source>
        <strain evidence="2 3">AJA232-27</strain>
    </source>
</reference>
<evidence type="ECO:0000313" key="2">
    <source>
        <dbReference type="EMBL" id="KAL3764316.1"/>
    </source>
</evidence>
<feature type="region of interest" description="Disordered" evidence="1">
    <location>
        <begin position="376"/>
        <end position="443"/>
    </location>
</feature>
<feature type="compositionally biased region" description="Basic residues" evidence="1">
    <location>
        <begin position="74"/>
        <end position="94"/>
    </location>
</feature>
<name>A0ABD3MQT6_9STRA</name>
<feature type="compositionally biased region" description="Basic residues" evidence="1">
    <location>
        <begin position="125"/>
        <end position="146"/>
    </location>
</feature>
<comment type="caution">
    <text evidence="2">The sequence shown here is derived from an EMBL/GenBank/DDBJ whole genome shotgun (WGS) entry which is preliminary data.</text>
</comment>
<dbReference type="InterPro" id="IPR044688">
    <property type="entry name" value="SCI-1-like"/>
</dbReference>
<dbReference type="PANTHER" id="PTHR34117:SF1">
    <property type="entry name" value="STYLE CELL-CYCLE INHIBITOR 1"/>
    <property type="match status" value="1"/>
</dbReference>
<feature type="region of interest" description="Disordered" evidence="1">
    <location>
        <begin position="1"/>
        <end position="174"/>
    </location>
</feature>